<protein>
    <recommendedName>
        <fullName evidence="3 8">Histidinol-phosphatase</fullName>
        <shortName evidence="8">HolPase</shortName>
        <ecNumber evidence="3 8">3.1.3.15</ecNumber>
    </recommendedName>
</protein>
<sequence length="262" mass="31063">MLDAHVHIERGSYTEEWISEFIKSAVNMGIKELYLLEHSHRFIQFKEIYQSIKLDQNCGVYQTQWIERKCKIDIEEYKKFILEMRKKEFPIKLKFGLEVCYFIDKEDEIRELVSDFDWDFLTGSIHWIDGWGFDHPATIDTWERKKVDEVYLRYYELMIKLVESKLFNILAHPDSIKCFDFYPKIDLSNLYKKLALALKDNNMLAEFSCGLYNNYNHEELGLNAQLLSSLISNGVKLITASDAHKPEDVGRNIRKSYEVCNL</sequence>
<dbReference type="Gene3D" id="3.20.20.140">
    <property type="entry name" value="Metal-dependent hydrolases"/>
    <property type="match status" value="1"/>
</dbReference>
<evidence type="ECO:0000313" key="11">
    <source>
        <dbReference type="Proteomes" id="UP001056429"/>
    </source>
</evidence>
<comment type="similarity">
    <text evidence="2 8">Belongs to the PHP hydrolase family. HisK subfamily.</text>
</comment>
<comment type="catalytic activity">
    <reaction evidence="7 8">
        <text>L-histidinol phosphate + H2O = L-histidinol + phosphate</text>
        <dbReference type="Rhea" id="RHEA:14465"/>
        <dbReference type="ChEBI" id="CHEBI:15377"/>
        <dbReference type="ChEBI" id="CHEBI:43474"/>
        <dbReference type="ChEBI" id="CHEBI:57699"/>
        <dbReference type="ChEBI" id="CHEBI:57980"/>
        <dbReference type="EC" id="3.1.3.15"/>
    </reaction>
</comment>
<evidence type="ECO:0000256" key="1">
    <source>
        <dbReference type="ARBA" id="ARBA00004970"/>
    </source>
</evidence>
<keyword evidence="11" id="KW-1185">Reference proteome</keyword>
<keyword evidence="6 8" id="KW-0368">Histidine biosynthesis</keyword>
<evidence type="ECO:0000256" key="5">
    <source>
        <dbReference type="ARBA" id="ARBA00022801"/>
    </source>
</evidence>
<evidence type="ECO:0000313" key="10">
    <source>
        <dbReference type="EMBL" id="MCM1991523.1"/>
    </source>
</evidence>
<dbReference type="Proteomes" id="UP001056429">
    <property type="component" value="Unassembled WGS sequence"/>
</dbReference>
<organism evidence="10 11">
    <name type="scientific">Oceanirhabdus seepicola</name>
    <dbReference type="NCBI Taxonomy" id="2828781"/>
    <lineage>
        <taxon>Bacteria</taxon>
        <taxon>Bacillati</taxon>
        <taxon>Bacillota</taxon>
        <taxon>Clostridia</taxon>
        <taxon>Eubacteriales</taxon>
        <taxon>Clostridiaceae</taxon>
        <taxon>Oceanirhabdus</taxon>
    </lineage>
</organism>
<reference evidence="10" key="2">
    <citation type="submission" date="2021-04" db="EMBL/GenBank/DDBJ databases">
        <authorList>
            <person name="Dong X."/>
        </authorList>
    </citation>
    <scope>NUCLEOTIDE SEQUENCE</scope>
    <source>
        <strain evidence="10">ZWT</strain>
    </source>
</reference>
<proteinExistence type="inferred from homology"/>
<dbReference type="EC" id="3.1.3.15" evidence="3 8"/>
<comment type="caution">
    <text evidence="10">The sequence shown here is derived from an EMBL/GenBank/DDBJ whole genome shotgun (WGS) entry which is preliminary data.</text>
</comment>
<dbReference type="EMBL" id="JAGSOJ010000004">
    <property type="protein sequence ID" value="MCM1991523.1"/>
    <property type="molecule type" value="Genomic_DNA"/>
</dbReference>
<dbReference type="GO" id="GO:0004401">
    <property type="term" value="F:histidinol-phosphatase activity"/>
    <property type="evidence" value="ECO:0007669"/>
    <property type="project" value="UniProtKB-UniRule"/>
</dbReference>
<name>A0A9J6P4L6_9CLOT</name>
<feature type="domain" description="PHP" evidence="9">
    <location>
        <begin position="3"/>
        <end position="206"/>
    </location>
</feature>
<dbReference type="RefSeq" id="WP_250860646.1">
    <property type="nucleotide sequence ID" value="NZ_JAGSOJ010000004.1"/>
</dbReference>
<keyword evidence="4 8" id="KW-0028">Amino-acid biosynthesis</keyword>
<accession>A0A9J6P4L6</accession>
<evidence type="ECO:0000259" key="9">
    <source>
        <dbReference type="Pfam" id="PF02811"/>
    </source>
</evidence>
<evidence type="ECO:0000256" key="6">
    <source>
        <dbReference type="ARBA" id="ARBA00023102"/>
    </source>
</evidence>
<dbReference type="AlphaFoldDB" id="A0A9J6P4L6"/>
<dbReference type="PANTHER" id="PTHR21039">
    <property type="entry name" value="HISTIDINOL PHOSPHATASE-RELATED"/>
    <property type="match status" value="1"/>
</dbReference>
<dbReference type="InterPro" id="IPR010140">
    <property type="entry name" value="Histidinol_P_phosphatase_HisJ"/>
</dbReference>
<evidence type="ECO:0000256" key="2">
    <source>
        <dbReference type="ARBA" id="ARBA00009152"/>
    </source>
</evidence>
<dbReference type="GO" id="GO:0000105">
    <property type="term" value="P:L-histidine biosynthetic process"/>
    <property type="evidence" value="ECO:0007669"/>
    <property type="project" value="UniProtKB-UniRule"/>
</dbReference>
<dbReference type="SUPFAM" id="SSF89550">
    <property type="entry name" value="PHP domain-like"/>
    <property type="match status" value="1"/>
</dbReference>
<dbReference type="GO" id="GO:0005737">
    <property type="term" value="C:cytoplasm"/>
    <property type="evidence" value="ECO:0007669"/>
    <property type="project" value="TreeGrafter"/>
</dbReference>
<evidence type="ECO:0000256" key="3">
    <source>
        <dbReference type="ARBA" id="ARBA00013085"/>
    </source>
</evidence>
<comment type="pathway">
    <text evidence="1 8">Amino-acid biosynthesis; L-histidine biosynthesis; L-histidine from 5-phospho-alpha-D-ribose 1-diphosphate: step 8/9.</text>
</comment>
<evidence type="ECO:0000256" key="4">
    <source>
        <dbReference type="ARBA" id="ARBA00022605"/>
    </source>
</evidence>
<evidence type="ECO:0000256" key="8">
    <source>
        <dbReference type="RuleBase" id="RU366003"/>
    </source>
</evidence>
<keyword evidence="5 8" id="KW-0378">Hydrolase</keyword>
<dbReference type="PANTHER" id="PTHR21039:SF0">
    <property type="entry name" value="HISTIDINOL-PHOSPHATASE"/>
    <property type="match status" value="1"/>
</dbReference>
<evidence type="ECO:0000256" key="7">
    <source>
        <dbReference type="ARBA" id="ARBA00049158"/>
    </source>
</evidence>
<dbReference type="Pfam" id="PF02811">
    <property type="entry name" value="PHP"/>
    <property type="match status" value="1"/>
</dbReference>
<reference evidence="10" key="1">
    <citation type="journal article" date="2021" name="mSystems">
        <title>Bacteria and Archaea Synergistically Convert Glycine Betaine to Biogenic Methane in the Formosa Cold Seep of the South China Sea.</title>
        <authorList>
            <person name="Li L."/>
            <person name="Zhang W."/>
            <person name="Zhang S."/>
            <person name="Song L."/>
            <person name="Sun Q."/>
            <person name="Zhang H."/>
            <person name="Xiang H."/>
            <person name="Dong X."/>
        </authorList>
    </citation>
    <scope>NUCLEOTIDE SEQUENCE</scope>
    <source>
        <strain evidence="10">ZWT</strain>
    </source>
</reference>
<dbReference type="InterPro" id="IPR004013">
    <property type="entry name" value="PHP_dom"/>
</dbReference>
<gene>
    <name evidence="10" type="ORF">KDK92_17450</name>
</gene>
<dbReference type="InterPro" id="IPR016195">
    <property type="entry name" value="Pol/histidinol_Pase-like"/>
</dbReference>